<dbReference type="KEGG" id="ppsr:I6J18_00070"/>
<gene>
    <name evidence="2" type="ORF">I6J18_00070</name>
</gene>
<sequence>MSKTDEIKNKIRQRDARSSLMGSTSETAKKQINQNKENIEKSEPKKTENVLVEKTNMNDDITKERSQATNVENENNTFLNNLIQGKGKKKNDALINTGIYFEPEVVEILNKLGKQGGRGAKSKIVNDAVKAVFKEAGLIK</sequence>
<dbReference type="RefSeq" id="WP_051387412.1">
    <property type="nucleotide sequence ID" value="NZ_CP068052.1"/>
</dbReference>
<geneLocation type="plasmid" evidence="2 3">
    <name>unnamed</name>
</geneLocation>
<protein>
    <submittedName>
        <fullName evidence="2">Uncharacterized protein</fullName>
    </submittedName>
</protein>
<dbReference type="EMBL" id="CP068052">
    <property type="protein sequence ID" value="QQS98440.1"/>
    <property type="molecule type" value="Genomic_DNA"/>
</dbReference>
<evidence type="ECO:0000256" key="1">
    <source>
        <dbReference type="SAM" id="MobiDB-lite"/>
    </source>
</evidence>
<feature type="compositionally biased region" description="Basic and acidic residues" evidence="1">
    <location>
        <begin position="37"/>
        <end position="48"/>
    </location>
</feature>
<feature type="compositionally biased region" description="Polar residues" evidence="1">
    <location>
        <begin position="20"/>
        <end position="36"/>
    </location>
</feature>
<keyword evidence="2" id="KW-0614">Plasmid</keyword>
<proteinExistence type="predicted"/>
<organism evidence="2 3">
    <name type="scientific">Peribacillus psychrosaccharolyticus</name>
    <name type="common">Bacillus psychrosaccharolyticus</name>
    <dbReference type="NCBI Taxonomy" id="1407"/>
    <lineage>
        <taxon>Bacteria</taxon>
        <taxon>Bacillati</taxon>
        <taxon>Bacillota</taxon>
        <taxon>Bacilli</taxon>
        <taxon>Bacillales</taxon>
        <taxon>Bacillaceae</taxon>
        <taxon>Peribacillus</taxon>
    </lineage>
</organism>
<dbReference type="AlphaFoldDB" id="A0A974NIM0"/>
<reference evidence="2 3" key="1">
    <citation type="submission" date="2021-01" db="EMBL/GenBank/DDBJ databases">
        <title>FDA dAtabase for Regulatory Grade micrObial Sequences (FDA-ARGOS): Supporting development and validation of Infectious Disease Dx tests.</title>
        <authorList>
            <person name="Nelson B."/>
            <person name="Plummer A."/>
            <person name="Tallon L."/>
            <person name="Sadzewicz L."/>
            <person name="Zhao X."/>
            <person name="Boylan J."/>
            <person name="Ott S."/>
            <person name="Bowen H."/>
            <person name="Vavikolanu K."/>
            <person name="Mehta A."/>
            <person name="Aluvathingal J."/>
            <person name="Nadendla S."/>
            <person name="Myers T."/>
            <person name="Yan Y."/>
            <person name="Sichtig H."/>
        </authorList>
    </citation>
    <scope>NUCLEOTIDE SEQUENCE [LARGE SCALE GENOMIC DNA]</scope>
    <source>
        <strain evidence="2 3">FDAARGOS_1161</strain>
        <plasmid evidence="2 3">unnamed</plasmid>
    </source>
</reference>
<feature type="compositionally biased region" description="Basic and acidic residues" evidence="1">
    <location>
        <begin position="1"/>
        <end position="17"/>
    </location>
</feature>
<dbReference type="Proteomes" id="UP000595254">
    <property type="component" value="Plasmid unnamed"/>
</dbReference>
<evidence type="ECO:0000313" key="3">
    <source>
        <dbReference type="Proteomes" id="UP000595254"/>
    </source>
</evidence>
<feature type="region of interest" description="Disordered" evidence="1">
    <location>
        <begin position="1"/>
        <end position="58"/>
    </location>
</feature>
<evidence type="ECO:0000313" key="2">
    <source>
        <dbReference type="EMBL" id="QQS98440.1"/>
    </source>
</evidence>
<accession>A0A974NIM0</accession>
<keyword evidence="3" id="KW-1185">Reference proteome</keyword>
<name>A0A974NIM0_PERPY</name>